<dbReference type="Pfam" id="PF03466">
    <property type="entry name" value="LysR_substrate"/>
    <property type="match status" value="1"/>
</dbReference>
<evidence type="ECO:0000256" key="2">
    <source>
        <dbReference type="ARBA" id="ARBA00023015"/>
    </source>
</evidence>
<dbReference type="InterPro" id="IPR005119">
    <property type="entry name" value="LysR_subst-bd"/>
</dbReference>
<dbReference type="SUPFAM" id="SSF53850">
    <property type="entry name" value="Periplasmic binding protein-like II"/>
    <property type="match status" value="1"/>
</dbReference>
<feature type="domain" description="HTH lysR-type" evidence="5">
    <location>
        <begin position="4"/>
        <end position="61"/>
    </location>
</feature>
<evidence type="ECO:0000259" key="5">
    <source>
        <dbReference type="PROSITE" id="PS50931"/>
    </source>
</evidence>
<dbReference type="AlphaFoldDB" id="A0A1W9KRZ2"/>
<gene>
    <name evidence="6" type="ORF">BWK72_15000</name>
</gene>
<accession>A0A1W9KRZ2</accession>
<dbReference type="InterPro" id="IPR036390">
    <property type="entry name" value="WH_DNA-bd_sf"/>
</dbReference>
<dbReference type="CDD" id="cd08419">
    <property type="entry name" value="PBP2_CbbR_RubisCO_like"/>
    <property type="match status" value="1"/>
</dbReference>
<dbReference type="InterPro" id="IPR036388">
    <property type="entry name" value="WH-like_DNA-bd_sf"/>
</dbReference>
<dbReference type="GO" id="GO:0003700">
    <property type="term" value="F:DNA-binding transcription factor activity"/>
    <property type="evidence" value="ECO:0007669"/>
    <property type="project" value="InterPro"/>
</dbReference>
<dbReference type="Proteomes" id="UP000192505">
    <property type="component" value="Unassembled WGS sequence"/>
</dbReference>
<dbReference type="Gene3D" id="3.40.190.290">
    <property type="match status" value="1"/>
</dbReference>
<dbReference type="PANTHER" id="PTHR30126:SF5">
    <property type="entry name" value="HTH-TYPE TRANSCRIPTIONAL ACTIVATOR CMPR"/>
    <property type="match status" value="1"/>
</dbReference>
<dbReference type="InterPro" id="IPR000847">
    <property type="entry name" value="LysR_HTH_N"/>
</dbReference>
<dbReference type="PRINTS" id="PR00039">
    <property type="entry name" value="HTHLYSR"/>
</dbReference>
<keyword evidence="2" id="KW-0805">Transcription regulation</keyword>
<evidence type="ECO:0000256" key="4">
    <source>
        <dbReference type="ARBA" id="ARBA00023163"/>
    </source>
</evidence>
<sequence length="303" mass="33702">MRPYTFKQVQTFMEVARQRSVSKAAERLFVTQPAVSMQLRQLEDAFGLPLVEPLGRNIRLTSAGEAFLTYATNAMSQFKDLEALMAEHVGLKKGQLDLAVVSTSKYFIPMLLVRFGKLHPGIDVKLSIDNRDNVLGLMVRNEADLVVMGRAPSHLDCVATVFATNPLVMVAPPDHPLARRKNLPFSALADYSFVVREEGSGTRAAMQRLFEEHQTALKIVMGLPSNETIKQAVMAGMGLSFLSMRTIRHELASGHIALLDVQGLPQMNHWYVTHLSHKKLSPATRAFKEFLIEQGGALMDTWS</sequence>
<dbReference type="FunFam" id="1.10.10.10:FF:000001">
    <property type="entry name" value="LysR family transcriptional regulator"/>
    <property type="match status" value="1"/>
</dbReference>
<proteinExistence type="inferred from homology"/>
<dbReference type="PROSITE" id="PS50931">
    <property type="entry name" value="HTH_LYSR"/>
    <property type="match status" value="1"/>
</dbReference>
<dbReference type="SUPFAM" id="SSF46785">
    <property type="entry name" value="Winged helix' DNA-binding domain"/>
    <property type="match status" value="1"/>
</dbReference>
<evidence type="ECO:0000256" key="1">
    <source>
        <dbReference type="ARBA" id="ARBA00009437"/>
    </source>
</evidence>
<evidence type="ECO:0000313" key="7">
    <source>
        <dbReference type="Proteomes" id="UP000192505"/>
    </source>
</evidence>
<comment type="caution">
    <text evidence="6">The sequence shown here is derived from an EMBL/GenBank/DDBJ whole genome shotgun (WGS) entry which is preliminary data.</text>
</comment>
<dbReference type="Gene3D" id="1.10.10.10">
    <property type="entry name" value="Winged helix-like DNA-binding domain superfamily/Winged helix DNA-binding domain"/>
    <property type="match status" value="1"/>
</dbReference>
<protein>
    <submittedName>
        <fullName evidence="6">LysR family transcriptional regulator</fullName>
    </submittedName>
</protein>
<keyword evidence="3" id="KW-0238">DNA-binding</keyword>
<comment type="similarity">
    <text evidence="1">Belongs to the LysR transcriptional regulatory family.</text>
</comment>
<dbReference type="Pfam" id="PF00126">
    <property type="entry name" value="HTH_1"/>
    <property type="match status" value="1"/>
</dbReference>
<dbReference type="PANTHER" id="PTHR30126">
    <property type="entry name" value="HTH-TYPE TRANSCRIPTIONAL REGULATOR"/>
    <property type="match status" value="1"/>
</dbReference>
<dbReference type="GO" id="GO:0000976">
    <property type="term" value="F:transcription cis-regulatory region binding"/>
    <property type="evidence" value="ECO:0007669"/>
    <property type="project" value="TreeGrafter"/>
</dbReference>
<evidence type="ECO:0000313" key="6">
    <source>
        <dbReference type="EMBL" id="OQW87083.1"/>
    </source>
</evidence>
<dbReference type="EMBL" id="MTEI01000011">
    <property type="protein sequence ID" value="OQW87083.1"/>
    <property type="molecule type" value="Genomic_DNA"/>
</dbReference>
<keyword evidence="4" id="KW-0804">Transcription</keyword>
<name>A0A1W9KRZ2_9BURK</name>
<reference evidence="6 7" key="1">
    <citation type="submission" date="2017-01" db="EMBL/GenBank/DDBJ databases">
        <title>Novel large sulfur bacteria in the metagenomes of groundwater-fed chemosynthetic microbial mats in the Lake Huron basin.</title>
        <authorList>
            <person name="Sharrar A.M."/>
            <person name="Flood B.E."/>
            <person name="Bailey J.V."/>
            <person name="Jones D.S."/>
            <person name="Biddanda B."/>
            <person name="Ruberg S.A."/>
            <person name="Marcus D.N."/>
            <person name="Dick G.J."/>
        </authorList>
    </citation>
    <scope>NUCLEOTIDE SEQUENCE [LARGE SCALE GENOMIC DNA]</scope>
    <source>
        <strain evidence="6">A7</strain>
    </source>
</reference>
<organism evidence="6 7">
    <name type="scientific">Rhodoferax ferrireducens</name>
    <dbReference type="NCBI Taxonomy" id="192843"/>
    <lineage>
        <taxon>Bacteria</taxon>
        <taxon>Pseudomonadati</taxon>
        <taxon>Pseudomonadota</taxon>
        <taxon>Betaproteobacteria</taxon>
        <taxon>Burkholderiales</taxon>
        <taxon>Comamonadaceae</taxon>
        <taxon>Rhodoferax</taxon>
    </lineage>
</organism>
<evidence type="ECO:0000256" key="3">
    <source>
        <dbReference type="ARBA" id="ARBA00023125"/>
    </source>
</evidence>